<dbReference type="STRING" id="1193181.BN10_780026"/>
<dbReference type="PROSITE" id="PS51464">
    <property type="entry name" value="SIS"/>
    <property type="match status" value="2"/>
</dbReference>
<dbReference type="GO" id="GO:0004360">
    <property type="term" value="F:glutamine-fructose-6-phosphate transaminase (isomerizing) activity"/>
    <property type="evidence" value="ECO:0007669"/>
    <property type="project" value="UniProtKB-EC"/>
</dbReference>
<evidence type="ECO:0000256" key="4">
    <source>
        <dbReference type="ARBA" id="ARBA00022737"/>
    </source>
</evidence>
<organism evidence="6 7">
    <name type="scientific">Phycicoccus elongatus Lp2</name>
    <dbReference type="NCBI Taxonomy" id="1193181"/>
    <lineage>
        <taxon>Bacteria</taxon>
        <taxon>Bacillati</taxon>
        <taxon>Actinomycetota</taxon>
        <taxon>Actinomycetes</taxon>
        <taxon>Micrococcales</taxon>
        <taxon>Intrasporangiaceae</taxon>
        <taxon>Phycicoccus</taxon>
    </lineage>
</organism>
<dbReference type="InterPro" id="IPR005855">
    <property type="entry name" value="GFAT"/>
</dbReference>
<sequence length="424" mass="46112">MGSDVAAFIGYTRHALELAQDQIVTITPDSHEVINFDGSPAEGKRFEVTWDASAAEKGGYDSFMAKEIAEQPHAVGDTLLGRTKDDGELVLDELRISEDQLKNVNRITFVACGTAAYSSLVAKYAIEHWTRIPVDVVLAHEFRYSDPIVDERTLVVSVSQSGETMDTLMAVKHAKDLGALTLSICNTQGATIPRESDAVLYTHAGPEVAVASTKAFLAQITAAYLLGLYLAQLRGGTFADDAKAVMTELREMPEKIQEVLDRMDRVIEMANFMADTRSVLFLGRHVGFPIALEGALKLKEIAYIHAEGFAAGELKHGPIALIEPGQPVFVIVPSPDTPHELHKKVVSNIQEIRARGARTLVIAHDGDEDVEPFASEIIRVPQCSPLMAPLLTVIPLQVFALHLAMAKGLDADQPRNLAKSVTVE</sequence>
<accession>N0E682</accession>
<dbReference type="FunFam" id="3.40.50.10490:FF:000001">
    <property type="entry name" value="Glutamine--fructose-6-phosphate aminotransferase [isomerizing]"/>
    <property type="match status" value="1"/>
</dbReference>
<dbReference type="HOGENOM" id="CLU_012520_2_3_11"/>
<dbReference type="InterPro" id="IPR001347">
    <property type="entry name" value="SIS_dom"/>
</dbReference>
<dbReference type="FunFam" id="3.40.50.10490:FF:000002">
    <property type="entry name" value="Glutamine--fructose-6-phosphate aminotransferase [isomerizing]"/>
    <property type="match status" value="1"/>
</dbReference>
<dbReference type="InterPro" id="IPR035466">
    <property type="entry name" value="GlmS/AgaS_SIS"/>
</dbReference>
<evidence type="ECO:0000256" key="3">
    <source>
        <dbReference type="ARBA" id="ARBA00016090"/>
    </source>
</evidence>
<protein>
    <recommendedName>
        <fullName evidence="3">Glutamine--fructose-6-phosphate aminotransferase [isomerizing]</fullName>
        <ecNumber evidence="2">2.6.1.16</ecNumber>
    </recommendedName>
</protein>
<dbReference type="Pfam" id="PF01380">
    <property type="entry name" value="SIS"/>
    <property type="match status" value="2"/>
</dbReference>
<dbReference type="eggNOG" id="COG0449">
    <property type="taxonomic scope" value="Bacteria"/>
</dbReference>
<comment type="catalytic activity">
    <reaction evidence="1">
        <text>D-fructose 6-phosphate + L-glutamine = D-glucosamine 6-phosphate + L-glutamate</text>
        <dbReference type="Rhea" id="RHEA:13237"/>
        <dbReference type="ChEBI" id="CHEBI:29985"/>
        <dbReference type="ChEBI" id="CHEBI:58359"/>
        <dbReference type="ChEBI" id="CHEBI:58725"/>
        <dbReference type="ChEBI" id="CHEBI:61527"/>
        <dbReference type="EC" id="2.6.1.16"/>
    </reaction>
</comment>
<dbReference type="PANTHER" id="PTHR10937">
    <property type="entry name" value="GLUCOSAMINE--FRUCTOSE-6-PHOSPHATE AMINOTRANSFERASE, ISOMERIZING"/>
    <property type="match status" value="1"/>
</dbReference>
<dbReference type="GO" id="GO:0097367">
    <property type="term" value="F:carbohydrate derivative binding"/>
    <property type="evidence" value="ECO:0007669"/>
    <property type="project" value="InterPro"/>
</dbReference>
<dbReference type="GO" id="GO:0005829">
    <property type="term" value="C:cytosol"/>
    <property type="evidence" value="ECO:0007669"/>
    <property type="project" value="TreeGrafter"/>
</dbReference>
<comment type="caution">
    <text evidence="6">The sequence shown here is derived from an EMBL/GenBank/DDBJ whole genome shotgun (WGS) entry which is preliminary data.</text>
</comment>
<gene>
    <name evidence="6" type="ORF">BN10_780026</name>
</gene>
<dbReference type="InterPro" id="IPR035490">
    <property type="entry name" value="GlmS/FrlB_SIS"/>
</dbReference>
<keyword evidence="4" id="KW-0677">Repeat</keyword>
<dbReference type="Gene3D" id="3.40.50.10490">
    <property type="entry name" value="Glucose-6-phosphate isomerase like protein, domain 1"/>
    <property type="match status" value="2"/>
</dbReference>
<dbReference type="NCBIfam" id="TIGR01135">
    <property type="entry name" value="glmS"/>
    <property type="match status" value="1"/>
</dbReference>
<evidence type="ECO:0000256" key="2">
    <source>
        <dbReference type="ARBA" id="ARBA00012916"/>
    </source>
</evidence>
<dbReference type="EC" id="2.6.1.16" evidence="2"/>
<dbReference type="GO" id="GO:0006487">
    <property type="term" value="P:protein N-linked glycosylation"/>
    <property type="evidence" value="ECO:0007669"/>
    <property type="project" value="TreeGrafter"/>
</dbReference>
<dbReference type="CDD" id="cd05008">
    <property type="entry name" value="SIS_GlmS_GlmD_1"/>
    <property type="match status" value="1"/>
</dbReference>
<dbReference type="CDD" id="cd05009">
    <property type="entry name" value="SIS_GlmS_GlmD_2"/>
    <property type="match status" value="1"/>
</dbReference>
<evidence type="ECO:0000313" key="6">
    <source>
        <dbReference type="EMBL" id="CCH71089.1"/>
    </source>
</evidence>
<feature type="domain" description="SIS" evidence="5">
    <location>
        <begin position="97"/>
        <end position="236"/>
    </location>
</feature>
<keyword evidence="6" id="KW-0032">Aminotransferase</keyword>
<dbReference type="EMBL" id="CAIZ01000150">
    <property type="protein sequence ID" value="CCH71089.1"/>
    <property type="molecule type" value="Genomic_DNA"/>
</dbReference>
<dbReference type="GO" id="GO:0006047">
    <property type="term" value="P:UDP-N-acetylglucosamine metabolic process"/>
    <property type="evidence" value="ECO:0007669"/>
    <property type="project" value="TreeGrafter"/>
</dbReference>
<reference evidence="6 7" key="1">
    <citation type="journal article" date="2013" name="ISME J.">
        <title>A metabolic model for members of the genus Tetrasphaera involved in enhanced biological phosphorus removal.</title>
        <authorList>
            <person name="Kristiansen R."/>
            <person name="Nguyen H.T.T."/>
            <person name="Saunders A.M."/>
            <person name="Nielsen J.L."/>
            <person name="Wimmer R."/>
            <person name="Le V.Q."/>
            <person name="McIlroy S.J."/>
            <person name="Petrovski S."/>
            <person name="Seviour R.J."/>
            <person name="Calteau A."/>
            <person name="Nielsen K.L."/>
            <person name="Nielsen P.H."/>
        </authorList>
    </citation>
    <scope>NUCLEOTIDE SEQUENCE [LARGE SCALE GENOMIC DNA]</scope>
    <source>
        <strain evidence="6 7">Lp2</strain>
    </source>
</reference>
<name>N0E682_9MICO</name>
<dbReference type="AlphaFoldDB" id="N0E682"/>
<evidence type="ECO:0000259" key="5">
    <source>
        <dbReference type="PROSITE" id="PS51464"/>
    </source>
</evidence>
<dbReference type="InterPro" id="IPR046348">
    <property type="entry name" value="SIS_dom_sf"/>
</dbReference>
<evidence type="ECO:0000313" key="7">
    <source>
        <dbReference type="Proteomes" id="UP000013167"/>
    </source>
</evidence>
<dbReference type="GO" id="GO:0006002">
    <property type="term" value="P:fructose 6-phosphate metabolic process"/>
    <property type="evidence" value="ECO:0007669"/>
    <property type="project" value="TreeGrafter"/>
</dbReference>
<dbReference type="PANTHER" id="PTHR10937:SF0">
    <property type="entry name" value="GLUTAMINE--FRUCTOSE-6-PHOSPHATE TRANSAMINASE (ISOMERIZING)"/>
    <property type="match status" value="1"/>
</dbReference>
<keyword evidence="6" id="KW-0808">Transferase</keyword>
<feature type="domain" description="SIS" evidence="5">
    <location>
        <begin position="269"/>
        <end position="414"/>
    </location>
</feature>
<evidence type="ECO:0000256" key="1">
    <source>
        <dbReference type="ARBA" id="ARBA00001031"/>
    </source>
</evidence>
<dbReference type="Proteomes" id="UP000013167">
    <property type="component" value="Unassembled WGS sequence"/>
</dbReference>
<proteinExistence type="predicted"/>
<dbReference type="NCBIfam" id="NF001484">
    <property type="entry name" value="PRK00331.1"/>
    <property type="match status" value="1"/>
</dbReference>
<dbReference type="GO" id="GO:0046349">
    <property type="term" value="P:amino sugar biosynthetic process"/>
    <property type="evidence" value="ECO:0007669"/>
    <property type="project" value="UniProtKB-ARBA"/>
</dbReference>
<dbReference type="SUPFAM" id="SSF53697">
    <property type="entry name" value="SIS domain"/>
    <property type="match status" value="1"/>
</dbReference>
<keyword evidence="7" id="KW-1185">Reference proteome</keyword>